<dbReference type="RefSeq" id="WP_367640811.1">
    <property type="nucleotide sequence ID" value="NZ_JBFNQN010000018.1"/>
</dbReference>
<reference evidence="1 2" key="1">
    <citation type="submission" date="2024-07" db="EMBL/GenBank/DDBJ databases">
        <authorList>
            <person name="Thanompreechachai J."/>
            <person name="Duangmal K."/>
        </authorList>
    </citation>
    <scope>NUCLEOTIDE SEQUENCE [LARGE SCALE GENOMIC DNA]</scope>
    <source>
        <strain evidence="1 2">KCTC 19886</strain>
    </source>
</reference>
<name>A0ABV3PCU6_9ACTN</name>
<organism evidence="1 2">
    <name type="scientific">Kineococcus endophyticus</name>
    <dbReference type="NCBI Taxonomy" id="1181883"/>
    <lineage>
        <taxon>Bacteria</taxon>
        <taxon>Bacillati</taxon>
        <taxon>Actinomycetota</taxon>
        <taxon>Actinomycetes</taxon>
        <taxon>Kineosporiales</taxon>
        <taxon>Kineosporiaceae</taxon>
        <taxon>Kineococcus</taxon>
    </lineage>
</organism>
<dbReference type="Proteomes" id="UP001555826">
    <property type="component" value="Unassembled WGS sequence"/>
</dbReference>
<comment type="caution">
    <text evidence="1">The sequence shown here is derived from an EMBL/GenBank/DDBJ whole genome shotgun (WGS) entry which is preliminary data.</text>
</comment>
<evidence type="ECO:0000313" key="1">
    <source>
        <dbReference type="EMBL" id="MEW9267455.1"/>
    </source>
</evidence>
<gene>
    <name evidence="1" type="ORF">AB1207_22140</name>
</gene>
<protein>
    <recommendedName>
        <fullName evidence="3">CBS domain-containing protein</fullName>
    </recommendedName>
</protein>
<evidence type="ECO:0008006" key="3">
    <source>
        <dbReference type="Google" id="ProtNLM"/>
    </source>
</evidence>
<dbReference type="EMBL" id="JBFNQN010000018">
    <property type="protein sequence ID" value="MEW9267455.1"/>
    <property type="molecule type" value="Genomic_DNA"/>
</dbReference>
<keyword evidence="2" id="KW-1185">Reference proteome</keyword>
<proteinExistence type="predicted"/>
<sequence length="69" mass="7815">MPLIARCTATLAGDELVLAMRNGAEHSRIPVDDTMDPVEAMERMHQGTMPVRLLWSIDRTSEHLIRRVC</sequence>
<accession>A0ABV3PCU6</accession>
<evidence type="ECO:0000313" key="2">
    <source>
        <dbReference type="Proteomes" id="UP001555826"/>
    </source>
</evidence>